<dbReference type="Gene3D" id="3.40.630.40">
    <property type="entry name" value="Zn-dependent exopeptidases"/>
    <property type="match status" value="1"/>
</dbReference>
<feature type="chain" id="PRO_5041707513" evidence="3">
    <location>
        <begin position="23"/>
        <end position="692"/>
    </location>
</feature>
<feature type="region of interest" description="Disordered" evidence="2">
    <location>
        <begin position="130"/>
        <end position="214"/>
    </location>
</feature>
<feature type="compositionally biased region" description="Low complexity" evidence="2">
    <location>
        <begin position="339"/>
        <end position="360"/>
    </location>
</feature>
<feature type="region of interest" description="Disordered" evidence="2">
    <location>
        <begin position="326"/>
        <end position="384"/>
    </location>
</feature>
<dbReference type="InterPro" id="IPR002508">
    <property type="entry name" value="MurNAc-LAA_cat"/>
</dbReference>
<dbReference type="InterPro" id="IPR021731">
    <property type="entry name" value="AMIN_dom"/>
</dbReference>
<dbReference type="Pfam" id="PF01520">
    <property type="entry name" value="Amidase_3"/>
    <property type="match status" value="1"/>
</dbReference>
<dbReference type="CDD" id="cd02696">
    <property type="entry name" value="MurNAc-LAA"/>
    <property type="match status" value="1"/>
</dbReference>
<dbReference type="EMBL" id="CP053586">
    <property type="protein sequence ID" value="WNZ25133.1"/>
    <property type="molecule type" value="Genomic_DNA"/>
</dbReference>
<proteinExistence type="predicted"/>
<reference evidence="5" key="1">
    <citation type="submission" date="2020-05" db="EMBL/GenBank/DDBJ databases">
        <authorList>
            <person name="Zhu T."/>
            <person name="Keshari N."/>
            <person name="Lu X."/>
        </authorList>
    </citation>
    <scope>NUCLEOTIDE SEQUENCE</scope>
    <source>
        <strain evidence="5">NK1-12</strain>
    </source>
</reference>
<feature type="signal peptide" evidence="3">
    <location>
        <begin position="1"/>
        <end position="22"/>
    </location>
</feature>
<protein>
    <submittedName>
        <fullName evidence="5">N-acetylmuramoyl-L-alanine amidase</fullName>
    </submittedName>
</protein>
<keyword evidence="1" id="KW-0378">Hydrolase</keyword>
<evidence type="ECO:0000256" key="1">
    <source>
        <dbReference type="ARBA" id="ARBA00022801"/>
    </source>
</evidence>
<dbReference type="InterPro" id="IPR050695">
    <property type="entry name" value="N-acetylmuramoyl_amidase_3"/>
</dbReference>
<dbReference type="PANTHER" id="PTHR30404:SF0">
    <property type="entry name" value="N-ACETYLMURAMOYL-L-ALANINE AMIDASE AMIC"/>
    <property type="match status" value="1"/>
</dbReference>
<dbReference type="Pfam" id="PF11741">
    <property type="entry name" value="AMIN"/>
    <property type="match status" value="1"/>
</dbReference>
<dbReference type="PANTHER" id="PTHR30404">
    <property type="entry name" value="N-ACETYLMURAMOYL-L-ALANINE AMIDASE"/>
    <property type="match status" value="1"/>
</dbReference>
<organism evidence="5">
    <name type="scientific">Leptolyngbya sp. NK1-12</name>
    <dbReference type="NCBI Taxonomy" id="2547451"/>
    <lineage>
        <taxon>Bacteria</taxon>
        <taxon>Bacillati</taxon>
        <taxon>Cyanobacteriota</taxon>
        <taxon>Cyanophyceae</taxon>
        <taxon>Leptolyngbyales</taxon>
        <taxon>Leptolyngbyaceae</taxon>
        <taxon>Leptolyngbya group</taxon>
        <taxon>Leptolyngbya</taxon>
    </lineage>
</organism>
<gene>
    <name evidence="5" type="ORF">HJG54_21295</name>
</gene>
<dbReference type="GO" id="GO:0030288">
    <property type="term" value="C:outer membrane-bounded periplasmic space"/>
    <property type="evidence" value="ECO:0007669"/>
    <property type="project" value="TreeGrafter"/>
</dbReference>
<keyword evidence="3" id="KW-0732">Signal</keyword>
<accession>A0AA96WGP6</accession>
<sequence length="692" mass="74339">MKLHWLVPSLIGAFCLTAPAQAGQLTTWQFHSNQNRLEFTTDEDVQPRAQLVFDPTRLVIDLPGMHLGQEPVNQPIGGAIQNIRIGQFDAQTTRIVVELAPGYTLDPQQIRFRGLSPTEWSVQLPQPQRIDAANPPVQFPSSAQPTTASSVSAATSFPSPSATAAGSTAPSRSQTAVSTTSRSTASRAGSTARSTSSTTRSTAGSSTDSSAESIAQIESVQVTSTGLLLRTAADEPAGDEPKVSIQRSRSRRTITIRLENARLSPRLRDRERQINRHGIDDLEIDQDADADTVVEIKLDVSRRSPDWQAEVSEGGILLRPVEAETATAKLSDPEPPVSLPSSVSTSTSTTVPTPNAPTTVAEQPSPARLTAPSDRSNRSNSVPRIQTATIQGVDLDVSGNQLLIQTDRPVAHQARWQGGMYIIELSPARLAGRVSGPQLTPADPLRRIRLRQDDEQKVVITIQPATGVQFGEINLITPQILALTMQRATARTTSNNSSRSLPNVVPQGRLVVVIDPGHGGVDVGAVGVGNLYEADVVLPIAQQVATLLQQQGIQAVLTRNSNVEIDLEPRVQMAEQAQANLFVSIHANSMGMERPDINGAETYYYASGEALAQTIQSSIVSSLGMNDRGVKQARFYVLRRTSMPSVLVETGFVTGSEDGPRLADANFRNQMAVAIARGILLYIQQQAMAGSR</sequence>
<dbReference type="SUPFAM" id="SSF53187">
    <property type="entry name" value="Zn-dependent exopeptidases"/>
    <property type="match status" value="1"/>
</dbReference>
<dbReference type="Gene3D" id="2.60.40.3500">
    <property type="match status" value="1"/>
</dbReference>
<evidence type="ECO:0000256" key="2">
    <source>
        <dbReference type="SAM" id="MobiDB-lite"/>
    </source>
</evidence>
<dbReference type="RefSeq" id="WP_316431262.1">
    <property type="nucleotide sequence ID" value="NZ_CP053586.1"/>
</dbReference>
<dbReference type="SMART" id="SM00646">
    <property type="entry name" value="Ami_3"/>
    <property type="match status" value="1"/>
</dbReference>
<evidence type="ECO:0000259" key="4">
    <source>
        <dbReference type="SMART" id="SM00646"/>
    </source>
</evidence>
<dbReference type="AlphaFoldDB" id="A0AA96WGP6"/>
<dbReference type="GO" id="GO:0008745">
    <property type="term" value="F:N-acetylmuramoyl-L-alanine amidase activity"/>
    <property type="evidence" value="ECO:0007669"/>
    <property type="project" value="InterPro"/>
</dbReference>
<name>A0AA96WGP6_9CYAN</name>
<dbReference type="GO" id="GO:0009253">
    <property type="term" value="P:peptidoglycan catabolic process"/>
    <property type="evidence" value="ECO:0007669"/>
    <property type="project" value="InterPro"/>
</dbReference>
<feature type="compositionally biased region" description="Low complexity" evidence="2">
    <location>
        <begin position="140"/>
        <end position="213"/>
    </location>
</feature>
<feature type="domain" description="MurNAc-LAA" evidence="4">
    <location>
        <begin position="571"/>
        <end position="680"/>
    </location>
</feature>
<evidence type="ECO:0000256" key="3">
    <source>
        <dbReference type="SAM" id="SignalP"/>
    </source>
</evidence>
<evidence type="ECO:0000313" key="5">
    <source>
        <dbReference type="EMBL" id="WNZ25133.1"/>
    </source>
</evidence>